<protein>
    <submittedName>
        <fullName evidence="1">Uncharacterized protein</fullName>
    </submittedName>
</protein>
<accession>M7YIA5</accession>
<organism evidence="1">
    <name type="scientific">Triticum urartu</name>
    <name type="common">Red wild einkorn</name>
    <name type="synonym">Crithodium urartu</name>
    <dbReference type="NCBI Taxonomy" id="4572"/>
    <lineage>
        <taxon>Eukaryota</taxon>
        <taxon>Viridiplantae</taxon>
        <taxon>Streptophyta</taxon>
        <taxon>Embryophyta</taxon>
        <taxon>Tracheophyta</taxon>
        <taxon>Spermatophyta</taxon>
        <taxon>Magnoliopsida</taxon>
        <taxon>Liliopsida</taxon>
        <taxon>Poales</taxon>
        <taxon>Poaceae</taxon>
        <taxon>BOP clade</taxon>
        <taxon>Pooideae</taxon>
        <taxon>Triticodae</taxon>
        <taxon>Triticeae</taxon>
        <taxon>Triticinae</taxon>
        <taxon>Triticum</taxon>
    </lineage>
</organism>
<dbReference type="OMA" id="RESAFVM"/>
<sequence length="84" mass="9423">MAQVCTIMSDLGGHPSWCWLKLFAQLQNKFQLFDLRAYGRESAFVMAYCPSLQEEVEQQDEDDAGCIHTLPCGQAANIHAEVLC</sequence>
<gene>
    <name evidence="1" type="ORF">TRIUR3_33563</name>
</gene>
<proteinExistence type="predicted"/>
<name>M7YIA5_TRIUA</name>
<evidence type="ECO:0000313" key="1">
    <source>
        <dbReference type="EMBL" id="EMS46521.1"/>
    </source>
</evidence>
<reference evidence="1" key="1">
    <citation type="journal article" date="2013" name="Nature">
        <title>Draft genome of the wheat A-genome progenitor Triticum urartu.</title>
        <authorList>
            <person name="Ling H.Q."/>
            <person name="Zhao S."/>
            <person name="Liu D."/>
            <person name="Wang J."/>
            <person name="Sun H."/>
            <person name="Zhang C."/>
            <person name="Fan H."/>
            <person name="Li D."/>
            <person name="Dong L."/>
            <person name="Tao Y."/>
            <person name="Gao C."/>
            <person name="Wu H."/>
            <person name="Li Y."/>
            <person name="Cui Y."/>
            <person name="Guo X."/>
            <person name="Zheng S."/>
            <person name="Wang B."/>
            <person name="Yu K."/>
            <person name="Liang Q."/>
            <person name="Yang W."/>
            <person name="Lou X."/>
            <person name="Chen J."/>
            <person name="Feng M."/>
            <person name="Jian J."/>
            <person name="Zhang X."/>
            <person name="Luo G."/>
            <person name="Jiang Y."/>
            <person name="Liu J."/>
            <person name="Wang Z."/>
            <person name="Sha Y."/>
            <person name="Zhang B."/>
            <person name="Wu H."/>
            <person name="Tang D."/>
            <person name="Shen Q."/>
            <person name="Xue P."/>
            <person name="Zou S."/>
            <person name="Wang X."/>
            <person name="Liu X."/>
            <person name="Wang F."/>
            <person name="Yang Y."/>
            <person name="An X."/>
            <person name="Dong Z."/>
            <person name="Zhang K."/>
            <person name="Zhang X."/>
            <person name="Luo M.C."/>
            <person name="Dvorak J."/>
            <person name="Tong Y."/>
            <person name="Wang J."/>
            <person name="Yang H."/>
            <person name="Li Z."/>
            <person name="Wang D."/>
            <person name="Zhang A."/>
            <person name="Wang J."/>
        </authorList>
    </citation>
    <scope>NUCLEOTIDE SEQUENCE</scope>
</reference>
<dbReference type="EMBL" id="KD273256">
    <property type="protein sequence ID" value="EMS46521.1"/>
    <property type="molecule type" value="Genomic_DNA"/>
</dbReference>
<dbReference type="AlphaFoldDB" id="M7YIA5"/>